<sequence>MTRPRARSVRPLHAQWPSGRMAGGRSCRLRALGHRSSTWGHTVMGTGMPSPPPQQRYSPAVHGAPAMHRATNQSVGLEGEDRPHVARAQSCRCGGEPSHCRPRRWAEGTVSAGSGHAEGRARAFPEDTGLKKERLV</sequence>
<organism evidence="2 3">
    <name type="scientific">Myotis myotis</name>
    <name type="common">Greater mouse-eared bat</name>
    <name type="synonym">Vespertilio myotis</name>
    <dbReference type="NCBI Taxonomy" id="51298"/>
    <lineage>
        <taxon>Eukaryota</taxon>
        <taxon>Metazoa</taxon>
        <taxon>Chordata</taxon>
        <taxon>Craniata</taxon>
        <taxon>Vertebrata</taxon>
        <taxon>Euteleostomi</taxon>
        <taxon>Mammalia</taxon>
        <taxon>Eutheria</taxon>
        <taxon>Laurasiatheria</taxon>
        <taxon>Chiroptera</taxon>
        <taxon>Yangochiroptera</taxon>
        <taxon>Vespertilionidae</taxon>
        <taxon>Myotis</taxon>
    </lineage>
</organism>
<evidence type="ECO:0000313" key="3">
    <source>
        <dbReference type="Proteomes" id="UP000527355"/>
    </source>
</evidence>
<protein>
    <submittedName>
        <fullName evidence="2">Uncharacterized protein</fullName>
    </submittedName>
</protein>
<feature type="region of interest" description="Disordered" evidence="1">
    <location>
        <begin position="38"/>
        <end position="65"/>
    </location>
</feature>
<feature type="region of interest" description="Disordered" evidence="1">
    <location>
        <begin position="90"/>
        <end position="136"/>
    </location>
</feature>
<evidence type="ECO:0000256" key="1">
    <source>
        <dbReference type="SAM" id="MobiDB-lite"/>
    </source>
</evidence>
<gene>
    <name evidence="2" type="ORF">mMyoMyo1_012016</name>
</gene>
<evidence type="ECO:0000313" key="2">
    <source>
        <dbReference type="EMBL" id="KAF6336794.1"/>
    </source>
</evidence>
<feature type="compositionally biased region" description="Basic and acidic residues" evidence="1">
    <location>
        <begin position="117"/>
        <end position="136"/>
    </location>
</feature>
<reference evidence="2 3" key="1">
    <citation type="journal article" date="2020" name="Nature">
        <title>Six reference-quality genomes reveal evolution of bat adaptations.</title>
        <authorList>
            <person name="Jebb D."/>
            <person name="Huang Z."/>
            <person name="Pippel M."/>
            <person name="Hughes G.M."/>
            <person name="Lavrichenko K."/>
            <person name="Devanna P."/>
            <person name="Winkler S."/>
            <person name="Jermiin L.S."/>
            <person name="Skirmuntt E.C."/>
            <person name="Katzourakis A."/>
            <person name="Burkitt-Gray L."/>
            <person name="Ray D.A."/>
            <person name="Sullivan K.A.M."/>
            <person name="Roscito J.G."/>
            <person name="Kirilenko B.M."/>
            <person name="Davalos L.M."/>
            <person name="Corthals A.P."/>
            <person name="Power M.L."/>
            <person name="Jones G."/>
            <person name="Ransome R.D."/>
            <person name="Dechmann D.K.N."/>
            <person name="Locatelli A.G."/>
            <person name="Puechmaille S.J."/>
            <person name="Fedrigo O."/>
            <person name="Jarvis E.D."/>
            <person name="Hiller M."/>
            <person name="Vernes S.C."/>
            <person name="Myers E.W."/>
            <person name="Teeling E.C."/>
        </authorList>
    </citation>
    <scope>NUCLEOTIDE SEQUENCE [LARGE SCALE GENOMIC DNA]</scope>
    <source>
        <strain evidence="2">MMyoMyo1</strain>
        <tissue evidence="2">Flight muscle</tissue>
    </source>
</reference>
<dbReference type="AlphaFoldDB" id="A0A7J7WHB8"/>
<proteinExistence type="predicted"/>
<dbReference type="Proteomes" id="UP000527355">
    <property type="component" value="Unassembled WGS sequence"/>
</dbReference>
<accession>A0A7J7WHB8</accession>
<name>A0A7J7WHB8_MYOMY</name>
<comment type="caution">
    <text evidence="2">The sequence shown here is derived from an EMBL/GenBank/DDBJ whole genome shotgun (WGS) entry which is preliminary data.</text>
</comment>
<dbReference type="EMBL" id="JABWUV010000008">
    <property type="protein sequence ID" value="KAF6336794.1"/>
    <property type="molecule type" value="Genomic_DNA"/>
</dbReference>
<keyword evidence="3" id="KW-1185">Reference proteome</keyword>